<dbReference type="InterPro" id="IPR002639">
    <property type="entry name" value="UreF"/>
</dbReference>
<dbReference type="GO" id="GO:0016151">
    <property type="term" value="F:nickel cation binding"/>
    <property type="evidence" value="ECO:0007669"/>
    <property type="project" value="InterPro"/>
</dbReference>
<organism evidence="3 4">
    <name type="scientific">Saccharolobus caldissimus</name>
    <dbReference type="NCBI Taxonomy" id="1702097"/>
    <lineage>
        <taxon>Archaea</taxon>
        <taxon>Thermoproteota</taxon>
        <taxon>Thermoprotei</taxon>
        <taxon>Sulfolobales</taxon>
        <taxon>Sulfolobaceae</taxon>
        <taxon>Saccharolobus</taxon>
    </lineage>
</organism>
<reference evidence="3 4" key="1">
    <citation type="journal article" date="2022" name="Microbiol. Resour. Announc.">
        <title>Complete Genome Sequence of the Hyperthermophilic and Acidophilic Archaeon Saccharolobus caldissimus Strain HS-3T.</title>
        <authorList>
            <person name="Sakai H.D."/>
            <person name="Kurosawa N."/>
        </authorList>
    </citation>
    <scope>NUCLEOTIDE SEQUENCE [LARGE SCALE GENOMIC DNA]</scope>
    <source>
        <strain evidence="3 4">JCM32116</strain>
    </source>
</reference>
<proteinExistence type="predicted"/>
<dbReference type="KEGG" id="scas:SACC_16790"/>
<dbReference type="EMBL" id="AP025226">
    <property type="protein sequence ID" value="BDB98662.1"/>
    <property type="molecule type" value="Genomic_DNA"/>
</dbReference>
<dbReference type="Pfam" id="PF01730">
    <property type="entry name" value="UreF"/>
    <property type="match status" value="1"/>
</dbReference>
<dbReference type="PIRSF" id="PIRSF009467">
    <property type="entry name" value="Ureas_acces_UreF"/>
    <property type="match status" value="1"/>
</dbReference>
<dbReference type="PANTHER" id="PTHR33620:SF1">
    <property type="entry name" value="UREASE ACCESSORY PROTEIN F"/>
    <property type="match status" value="1"/>
</dbReference>
<keyword evidence="1" id="KW-0996">Nickel insertion</keyword>
<dbReference type="Proteomes" id="UP001319921">
    <property type="component" value="Chromosome"/>
</dbReference>
<evidence type="ECO:0000256" key="2">
    <source>
        <dbReference type="ARBA" id="ARBA00023186"/>
    </source>
</evidence>
<accession>A0AAQ4CS81</accession>
<name>A0AAQ4CS81_9CREN</name>
<evidence type="ECO:0000256" key="1">
    <source>
        <dbReference type="ARBA" id="ARBA00022988"/>
    </source>
</evidence>
<dbReference type="PANTHER" id="PTHR33620">
    <property type="entry name" value="UREASE ACCESSORY PROTEIN F"/>
    <property type="match status" value="1"/>
</dbReference>
<keyword evidence="4" id="KW-1185">Reference proteome</keyword>
<sequence length="198" mass="22353">MITPKAFQLFDSSLPIGSFTHSLGVEEAYMRGYEIKSFIRDIFENVILKGDVAIIKIAYEDPVKADELLYASKLPKEIKNASIYMGVSLANLNICHDEYVEEVRKGLRKGTYPVIVARCCKSLGIRVEDCMAGLAYSELAQMVFSAVRLRAIDFIEGQKLIAEILDNFTTNVEFEPFSPILDILSKLHENREVKVFMS</sequence>
<gene>
    <name evidence="3" type="ORF">SACC_16790</name>
</gene>
<dbReference type="AlphaFoldDB" id="A0AAQ4CS81"/>
<dbReference type="GeneID" id="68866413"/>
<evidence type="ECO:0000313" key="3">
    <source>
        <dbReference type="EMBL" id="BDB98662.1"/>
    </source>
</evidence>
<evidence type="ECO:0000313" key="4">
    <source>
        <dbReference type="Proteomes" id="UP001319921"/>
    </source>
</evidence>
<protein>
    <submittedName>
        <fullName evidence="3">Urease accessory protein UreF</fullName>
    </submittedName>
</protein>
<dbReference type="Gene3D" id="1.10.4190.10">
    <property type="entry name" value="Urease accessory protein UreF"/>
    <property type="match status" value="1"/>
</dbReference>
<dbReference type="RefSeq" id="WP_229569046.1">
    <property type="nucleotide sequence ID" value="NZ_AP025226.1"/>
</dbReference>
<dbReference type="InterPro" id="IPR038277">
    <property type="entry name" value="UreF_sf"/>
</dbReference>
<keyword evidence="2" id="KW-0143">Chaperone</keyword>